<evidence type="ECO:0008006" key="3">
    <source>
        <dbReference type="Google" id="ProtNLM"/>
    </source>
</evidence>
<dbReference type="AlphaFoldDB" id="A0A0D3IFS0"/>
<sequence>MWDKLAGKSCALLKLDVEGAEYRLIPHLLVTGALCLPTHLLLEWHLNSVPERERLAALAQRLSLPAALDACATPPRALVNDDEAQNNLYTRVPGLDPPR</sequence>
<dbReference type="Proteomes" id="UP000013827">
    <property type="component" value="Unassembled WGS sequence"/>
</dbReference>
<dbReference type="GeneID" id="17256257"/>
<dbReference type="KEGG" id="ehx:EMIHUDRAFT_257842"/>
<reference evidence="2" key="1">
    <citation type="journal article" date="2013" name="Nature">
        <title>Pan genome of the phytoplankton Emiliania underpins its global distribution.</title>
        <authorList>
            <person name="Read B.A."/>
            <person name="Kegel J."/>
            <person name="Klute M.J."/>
            <person name="Kuo A."/>
            <person name="Lefebvre S.C."/>
            <person name="Maumus F."/>
            <person name="Mayer C."/>
            <person name="Miller J."/>
            <person name="Monier A."/>
            <person name="Salamov A."/>
            <person name="Young J."/>
            <person name="Aguilar M."/>
            <person name="Claverie J.M."/>
            <person name="Frickenhaus S."/>
            <person name="Gonzalez K."/>
            <person name="Herman E.K."/>
            <person name="Lin Y.C."/>
            <person name="Napier J."/>
            <person name="Ogata H."/>
            <person name="Sarno A.F."/>
            <person name="Shmutz J."/>
            <person name="Schroeder D."/>
            <person name="de Vargas C."/>
            <person name="Verret F."/>
            <person name="von Dassow P."/>
            <person name="Valentin K."/>
            <person name="Van de Peer Y."/>
            <person name="Wheeler G."/>
            <person name="Dacks J.B."/>
            <person name="Delwiche C.F."/>
            <person name="Dyhrman S.T."/>
            <person name="Glockner G."/>
            <person name="John U."/>
            <person name="Richards T."/>
            <person name="Worden A.Z."/>
            <person name="Zhang X."/>
            <person name="Grigoriev I.V."/>
            <person name="Allen A.E."/>
            <person name="Bidle K."/>
            <person name="Borodovsky M."/>
            <person name="Bowler C."/>
            <person name="Brownlee C."/>
            <person name="Cock J.M."/>
            <person name="Elias M."/>
            <person name="Gladyshev V.N."/>
            <person name="Groth M."/>
            <person name="Guda C."/>
            <person name="Hadaegh A."/>
            <person name="Iglesias-Rodriguez M.D."/>
            <person name="Jenkins J."/>
            <person name="Jones B.M."/>
            <person name="Lawson T."/>
            <person name="Leese F."/>
            <person name="Lindquist E."/>
            <person name="Lobanov A."/>
            <person name="Lomsadze A."/>
            <person name="Malik S.B."/>
            <person name="Marsh M.E."/>
            <person name="Mackinder L."/>
            <person name="Mock T."/>
            <person name="Mueller-Roeber B."/>
            <person name="Pagarete A."/>
            <person name="Parker M."/>
            <person name="Probert I."/>
            <person name="Quesneville H."/>
            <person name="Raines C."/>
            <person name="Rensing S.A."/>
            <person name="Riano-Pachon D.M."/>
            <person name="Richier S."/>
            <person name="Rokitta S."/>
            <person name="Shiraiwa Y."/>
            <person name="Soanes D.M."/>
            <person name="van der Giezen M."/>
            <person name="Wahlund T.M."/>
            <person name="Williams B."/>
            <person name="Wilson W."/>
            <person name="Wolfe G."/>
            <person name="Wurch L.L."/>
        </authorList>
    </citation>
    <scope>NUCLEOTIDE SEQUENCE</scope>
</reference>
<dbReference type="HOGENOM" id="CLU_2325145_0_0_1"/>
<dbReference type="EnsemblProtists" id="EOD10105">
    <property type="protein sequence ID" value="EOD10105"/>
    <property type="gene ID" value="EMIHUDRAFT_257842"/>
</dbReference>
<organism evidence="1 2">
    <name type="scientific">Emiliania huxleyi (strain CCMP1516)</name>
    <dbReference type="NCBI Taxonomy" id="280463"/>
    <lineage>
        <taxon>Eukaryota</taxon>
        <taxon>Haptista</taxon>
        <taxon>Haptophyta</taxon>
        <taxon>Prymnesiophyceae</taxon>
        <taxon>Isochrysidales</taxon>
        <taxon>Noelaerhabdaceae</taxon>
        <taxon>Emiliania</taxon>
    </lineage>
</organism>
<name>A0A0D3IFS0_EMIH1</name>
<dbReference type="PaxDb" id="2903-EOD10105"/>
<keyword evidence="2" id="KW-1185">Reference proteome</keyword>
<evidence type="ECO:0000313" key="2">
    <source>
        <dbReference type="Proteomes" id="UP000013827"/>
    </source>
</evidence>
<reference evidence="1" key="2">
    <citation type="submission" date="2024-10" db="UniProtKB">
        <authorList>
            <consortium name="EnsemblProtists"/>
        </authorList>
    </citation>
    <scope>IDENTIFICATION</scope>
</reference>
<dbReference type="RefSeq" id="XP_005762534.1">
    <property type="nucleotide sequence ID" value="XM_005762477.1"/>
</dbReference>
<evidence type="ECO:0000313" key="1">
    <source>
        <dbReference type="EnsemblProtists" id="EOD10105"/>
    </source>
</evidence>
<protein>
    <recommendedName>
        <fullName evidence="3">Methyltransferase FkbM domain-containing protein</fullName>
    </recommendedName>
</protein>
<proteinExistence type="predicted"/>
<accession>A0A0D3IFS0</accession>